<dbReference type="InterPro" id="IPR050222">
    <property type="entry name" value="MATE_MdtK"/>
</dbReference>
<feature type="transmembrane region" description="Helical" evidence="2">
    <location>
        <begin position="89"/>
        <end position="110"/>
    </location>
</feature>
<evidence type="ECO:0000256" key="2">
    <source>
        <dbReference type="SAM" id="Phobius"/>
    </source>
</evidence>
<dbReference type="InterPro" id="IPR002528">
    <property type="entry name" value="MATE_fam"/>
</dbReference>
<dbReference type="Pfam" id="PF01554">
    <property type="entry name" value="MatE"/>
    <property type="match status" value="2"/>
</dbReference>
<feature type="transmembrane region" description="Helical" evidence="2">
    <location>
        <begin position="403"/>
        <end position="424"/>
    </location>
</feature>
<dbReference type="AlphaFoldDB" id="A0A939B8M4"/>
<dbReference type="EMBL" id="JACJJG010000101">
    <property type="protein sequence ID" value="MBM6674607.1"/>
    <property type="molecule type" value="Genomic_DNA"/>
</dbReference>
<feature type="transmembrane region" description="Helical" evidence="2">
    <location>
        <begin position="377"/>
        <end position="397"/>
    </location>
</feature>
<evidence type="ECO:0000256" key="1">
    <source>
        <dbReference type="ARBA" id="ARBA00022448"/>
    </source>
</evidence>
<dbReference type="GO" id="GO:0015297">
    <property type="term" value="F:antiporter activity"/>
    <property type="evidence" value="ECO:0007669"/>
    <property type="project" value="InterPro"/>
</dbReference>
<evidence type="ECO:0000313" key="4">
    <source>
        <dbReference type="Proteomes" id="UP000706891"/>
    </source>
</evidence>
<dbReference type="RefSeq" id="WP_205105721.1">
    <property type="nucleotide sequence ID" value="NZ_JACJJG010000101.1"/>
</dbReference>
<protein>
    <submittedName>
        <fullName evidence="3">MATE family efflux transporter</fullName>
    </submittedName>
</protein>
<keyword evidence="2" id="KW-0472">Membrane</keyword>
<dbReference type="GO" id="GO:0042910">
    <property type="term" value="F:xenobiotic transmembrane transporter activity"/>
    <property type="evidence" value="ECO:0007669"/>
    <property type="project" value="InterPro"/>
</dbReference>
<sequence>MVYSYKQILLISLPVMMSILIEQLINITDAVFLGHVGEVELGAAAIAGIWYLAVYMLGFGFSLGLQVVIARRNGEGRYADVGLTFFQGLLFLSALAVALCAVTQLLSPWLLGLMVRSDDVYRAVTAYLDWRVYGLLFSFPLLALRALLVGITQTRALNLAAMTAVVVNIPGNWLLIFALDMGISGAAIASSLAELCSLIVLSAYVARHINMRKYGLRPVADRRVMANVLGVSVWSMFHSFIGVASWMAFFVAIEHLGEAQLAATNVIRSVSTLFFVIVNSFATVTGSLVSNLIGNGEGRQVPALLRRVIRLGYATGLPLIIAAVALRPQVIGLYTDSTAVTDEAWLPYMVMLANYVFALPGYVLMNAVIGTGATKATFLFQTVAIVIYQIYLLYLSWAEASLAEFWTAEYLYVILLGIQSAAHLSRRRSSLIRK</sequence>
<feature type="transmembrane region" description="Helical" evidence="2">
    <location>
        <begin position="156"/>
        <end position="179"/>
    </location>
</feature>
<dbReference type="CDD" id="cd13133">
    <property type="entry name" value="MATE_like_7"/>
    <property type="match status" value="1"/>
</dbReference>
<dbReference type="Proteomes" id="UP000706891">
    <property type="component" value="Unassembled WGS sequence"/>
</dbReference>
<feature type="transmembrane region" description="Helical" evidence="2">
    <location>
        <begin position="273"/>
        <end position="296"/>
    </location>
</feature>
<comment type="caution">
    <text evidence="3">The sequence shown here is derived from an EMBL/GenBank/DDBJ whole genome shotgun (WGS) entry which is preliminary data.</text>
</comment>
<accession>A0A939B8M4</accession>
<reference evidence="3" key="1">
    <citation type="submission" date="2020-08" db="EMBL/GenBank/DDBJ databases">
        <authorList>
            <person name="Cejkova D."/>
            <person name="Kubasova T."/>
            <person name="Jahodarova E."/>
            <person name="Rychlik I."/>
        </authorList>
    </citation>
    <scope>NUCLEOTIDE SEQUENCE</scope>
    <source>
        <strain evidence="3">An824</strain>
    </source>
</reference>
<gene>
    <name evidence="3" type="ORF">H6A34_12070</name>
</gene>
<feature type="transmembrane region" description="Helical" evidence="2">
    <location>
        <begin position="185"/>
        <end position="206"/>
    </location>
</feature>
<feature type="transmembrane region" description="Helical" evidence="2">
    <location>
        <begin position="346"/>
        <end position="365"/>
    </location>
</feature>
<dbReference type="PANTHER" id="PTHR43298:SF2">
    <property type="entry name" value="FMN_FAD EXPORTER YEEO-RELATED"/>
    <property type="match status" value="1"/>
</dbReference>
<feature type="transmembrane region" description="Helical" evidence="2">
    <location>
        <begin position="130"/>
        <end position="149"/>
    </location>
</feature>
<feature type="transmembrane region" description="Helical" evidence="2">
    <location>
        <begin position="227"/>
        <end position="253"/>
    </location>
</feature>
<reference evidence="3" key="2">
    <citation type="journal article" date="2021" name="Sci. Rep.">
        <title>The distribution of antibiotic resistance genes in chicken gut microbiota commensals.</title>
        <authorList>
            <person name="Juricova H."/>
            <person name="Matiasovicova J."/>
            <person name="Kubasova T."/>
            <person name="Cejkova D."/>
            <person name="Rychlik I."/>
        </authorList>
    </citation>
    <scope>NUCLEOTIDE SEQUENCE</scope>
    <source>
        <strain evidence="3">An824</strain>
    </source>
</reference>
<keyword evidence="4" id="KW-1185">Reference proteome</keyword>
<organism evidence="3 4">
    <name type="scientific">Marseilla massiliensis</name>
    <dbReference type="NCBI Taxonomy" id="1841864"/>
    <lineage>
        <taxon>Bacteria</taxon>
        <taxon>Pseudomonadati</taxon>
        <taxon>Bacteroidota</taxon>
        <taxon>Bacteroidia</taxon>
        <taxon>Bacteroidales</taxon>
        <taxon>Prevotellaceae</taxon>
        <taxon>Marseilla</taxon>
    </lineage>
</organism>
<dbReference type="NCBIfam" id="TIGR00797">
    <property type="entry name" value="matE"/>
    <property type="match status" value="1"/>
</dbReference>
<proteinExistence type="predicted"/>
<keyword evidence="2" id="KW-1133">Transmembrane helix</keyword>
<keyword evidence="1" id="KW-0813">Transport</keyword>
<feature type="transmembrane region" description="Helical" evidence="2">
    <location>
        <begin position="7"/>
        <end position="25"/>
    </location>
</feature>
<feature type="transmembrane region" description="Helical" evidence="2">
    <location>
        <begin position="45"/>
        <end position="69"/>
    </location>
</feature>
<dbReference type="GO" id="GO:0005886">
    <property type="term" value="C:plasma membrane"/>
    <property type="evidence" value="ECO:0007669"/>
    <property type="project" value="TreeGrafter"/>
</dbReference>
<evidence type="ECO:0000313" key="3">
    <source>
        <dbReference type="EMBL" id="MBM6674607.1"/>
    </source>
</evidence>
<keyword evidence="2" id="KW-0812">Transmembrane</keyword>
<dbReference type="PANTHER" id="PTHR43298">
    <property type="entry name" value="MULTIDRUG RESISTANCE PROTEIN NORM-RELATED"/>
    <property type="match status" value="1"/>
</dbReference>
<feature type="transmembrane region" description="Helical" evidence="2">
    <location>
        <begin position="308"/>
        <end position="326"/>
    </location>
</feature>
<name>A0A939B8M4_9BACT</name>